<dbReference type="RefSeq" id="XP_028481021.1">
    <property type="nucleotide sequence ID" value="XM_028629297.1"/>
</dbReference>
<comment type="caution">
    <text evidence="2">The sequence shown here is derived from an EMBL/GenBank/DDBJ whole genome shotgun (WGS) entry which is preliminary data.</text>
</comment>
<gene>
    <name evidence="2" type="ORF">C8Q69DRAFT_448562</name>
</gene>
<keyword evidence="3" id="KW-1185">Reference proteome</keyword>
<dbReference type="EMBL" id="RCNU01000021">
    <property type="protein sequence ID" value="RWQ91376.1"/>
    <property type="molecule type" value="Genomic_DNA"/>
</dbReference>
<reference evidence="2 3" key="1">
    <citation type="journal article" date="2018" name="Front. Microbiol.">
        <title>Genomic and genetic insights into a cosmopolitan fungus, Paecilomyces variotii (Eurotiales).</title>
        <authorList>
            <person name="Urquhart A.S."/>
            <person name="Mondo S.J."/>
            <person name="Makela M.R."/>
            <person name="Hane J.K."/>
            <person name="Wiebenga A."/>
            <person name="He G."/>
            <person name="Mihaltcheva S."/>
            <person name="Pangilinan J."/>
            <person name="Lipzen A."/>
            <person name="Barry K."/>
            <person name="de Vries R.P."/>
            <person name="Grigoriev I.V."/>
            <person name="Idnurm A."/>
        </authorList>
    </citation>
    <scope>NUCLEOTIDE SEQUENCE [LARGE SCALE GENOMIC DNA]</scope>
    <source>
        <strain evidence="2 3">CBS 101075</strain>
    </source>
</reference>
<name>A0A443HHY4_BYSSP</name>
<accession>A0A443HHY4</accession>
<evidence type="ECO:0000313" key="2">
    <source>
        <dbReference type="EMBL" id="RWQ91376.1"/>
    </source>
</evidence>
<sequence>MPRRTPMKKARDVLNALRETLDHPEELGVSKETGIIELRRHPPRQKLRPFEEYLEPSERPEPERPGGHLDFAWTSEARGIEISEYITYFAFKPSRENLPKSCGNLGEYRNLGAISHPDPFLWGEA</sequence>
<proteinExistence type="predicted"/>
<dbReference type="VEuPathDB" id="FungiDB:C8Q69DRAFT_448562"/>
<evidence type="ECO:0000313" key="3">
    <source>
        <dbReference type="Proteomes" id="UP000283841"/>
    </source>
</evidence>
<evidence type="ECO:0000256" key="1">
    <source>
        <dbReference type="SAM" id="MobiDB-lite"/>
    </source>
</evidence>
<dbReference type="GeneID" id="39598574"/>
<protein>
    <submittedName>
        <fullName evidence="2">Uncharacterized protein</fullName>
    </submittedName>
</protein>
<feature type="compositionally biased region" description="Basic and acidic residues" evidence="1">
    <location>
        <begin position="48"/>
        <end position="67"/>
    </location>
</feature>
<feature type="region of interest" description="Disordered" evidence="1">
    <location>
        <begin position="47"/>
        <end position="69"/>
    </location>
</feature>
<dbReference type="Proteomes" id="UP000283841">
    <property type="component" value="Unassembled WGS sequence"/>
</dbReference>
<organism evidence="2 3">
    <name type="scientific">Byssochlamys spectabilis</name>
    <name type="common">Paecilomyces variotii</name>
    <dbReference type="NCBI Taxonomy" id="264951"/>
    <lineage>
        <taxon>Eukaryota</taxon>
        <taxon>Fungi</taxon>
        <taxon>Dikarya</taxon>
        <taxon>Ascomycota</taxon>
        <taxon>Pezizomycotina</taxon>
        <taxon>Eurotiomycetes</taxon>
        <taxon>Eurotiomycetidae</taxon>
        <taxon>Eurotiales</taxon>
        <taxon>Thermoascaceae</taxon>
        <taxon>Paecilomyces</taxon>
    </lineage>
</organism>
<dbReference type="AlphaFoldDB" id="A0A443HHY4"/>